<dbReference type="InterPro" id="IPR047985">
    <property type="entry name" value="StbB-like"/>
</dbReference>
<dbReference type="EMBL" id="CP097635">
    <property type="protein sequence ID" value="URI07945.1"/>
    <property type="molecule type" value="Genomic_DNA"/>
</dbReference>
<name>A0ABY4S5H9_AQUTE</name>
<dbReference type="SUPFAM" id="SSF52540">
    <property type="entry name" value="P-loop containing nucleoside triphosphate hydrolases"/>
    <property type="match status" value="1"/>
</dbReference>
<dbReference type="InterPro" id="IPR027417">
    <property type="entry name" value="P-loop_NTPase"/>
</dbReference>
<evidence type="ECO:0008006" key="3">
    <source>
        <dbReference type="Google" id="ProtNLM"/>
    </source>
</evidence>
<dbReference type="Proteomes" id="UP001056201">
    <property type="component" value="Chromosome 1"/>
</dbReference>
<evidence type="ECO:0000313" key="1">
    <source>
        <dbReference type="EMBL" id="URI07945.1"/>
    </source>
</evidence>
<proteinExistence type="predicted"/>
<accession>A0ABY4S5H9</accession>
<gene>
    <name evidence="1" type="ORF">MW290_05000</name>
</gene>
<dbReference type="NCBIfam" id="NF041292">
    <property type="entry name" value="StbB"/>
    <property type="match status" value="1"/>
</dbReference>
<reference evidence="1" key="1">
    <citation type="submission" date="2022-05" db="EMBL/GenBank/DDBJ databases">
        <title>An RpoN-dependent PEP-CTERM gene is involved in floc formation of an Aquincola tertiaricarbonis strain.</title>
        <authorList>
            <person name="Qiu D."/>
            <person name="Xia M."/>
        </authorList>
    </citation>
    <scope>NUCLEOTIDE SEQUENCE</scope>
    <source>
        <strain evidence="1">RN12</strain>
    </source>
</reference>
<protein>
    <recommendedName>
        <fullName evidence="3">StbB</fullName>
    </recommendedName>
</protein>
<dbReference type="Gene3D" id="3.40.50.300">
    <property type="entry name" value="P-loop containing nucleotide triphosphate hydrolases"/>
    <property type="match status" value="1"/>
</dbReference>
<sequence length="242" mass="26575">MKIAVINFSGNVGKTLVARHLLRPRLPGAELVAVESVNAGTTDGTALKGNQFGQLQEYLQTLEHAIVDIGASNLEDLLALMHRYRNSHEDFDFFLVPTVPARKQQQDTLSTLAELHRLGVTPDRIRVVFNMVEPGADVQDAFATLFRFLEELPVAQANPACRIEVNEVFERVKTADAELTALADDPTDYKALIARATDINDKMALASRLATRRLAQGTVPELDACFAALGLMDDQRAPELVP</sequence>
<keyword evidence="2" id="KW-1185">Reference proteome</keyword>
<dbReference type="RefSeq" id="WP_250196166.1">
    <property type="nucleotide sequence ID" value="NZ_CP097635.1"/>
</dbReference>
<evidence type="ECO:0000313" key="2">
    <source>
        <dbReference type="Proteomes" id="UP001056201"/>
    </source>
</evidence>
<organism evidence="1 2">
    <name type="scientific">Aquincola tertiaricarbonis</name>
    <dbReference type="NCBI Taxonomy" id="391953"/>
    <lineage>
        <taxon>Bacteria</taxon>
        <taxon>Pseudomonadati</taxon>
        <taxon>Pseudomonadota</taxon>
        <taxon>Betaproteobacteria</taxon>
        <taxon>Burkholderiales</taxon>
        <taxon>Sphaerotilaceae</taxon>
        <taxon>Aquincola</taxon>
    </lineage>
</organism>